<dbReference type="Pfam" id="PF21982">
    <property type="entry name" value="RecX_HTH1"/>
    <property type="match status" value="1"/>
</dbReference>
<accession>A0ABW0X8G4</accession>
<dbReference type="HAMAP" id="MF_01114">
    <property type="entry name" value="RecX"/>
    <property type="match status" value="1"/>
</dbReference>
<evidence type="ECO:0000256" key="5">
    <source>
        <dbReference type="HAMAP-Rule" id="MF_01114"/>
    </source>
</evidence>
<evidence type="ECO:0000256" key="2">
    <source>
        <dbReference type="ARBA" id="ARBA00009695"/>
    </source>
</evidence>
<dbReference type="PANTHER" id="PTHR33602:SF1">
    <property type="entry name" value="REGULATORY PROTEIN RECX FAMILY PROTEIN"/>
    <property type="match status" value="1"/>
</dbReference>
<dbReference type="InterPro" id="IPR053926">
    <property type="entry name" value="RecX_HTH_1st"/>
</dbReference>
<dbReference type="Pfam" id="PF21981">
    <property type="entry name" value="RecX_HTH3"/>
    <property type="match status" value="1"/>
</dbReference>
<dbReference type="Pfam" id="PF02631">
    <property type="entry name" value="RecX_HTH2"/>
    <property type="match status" value="1"/>
</dbReference>
<proteinExistence type="inferred from homology"/>
<feature type="compositionally biased region" description="Basic residues" evidence="6">
    <location>
        <begin position="107"/>
        <end position="116"/>
    </location>
</feature>
<dbReference type="InterPro" id="IPR036388">
    <property type="entry name" value="WH-like_DNA-bd_sf"/>
</dbReference>
<comment type="similarity">
    <text evidence="2 5">Belongs to the RecX family.</text>
</comment>
<name>A0ABW0X8G4_9ACTN</name>
<feature type="domain" description="RecX third three-helical" evidence="8">
    <location>
        <begin position="265"/>
        <end position="312"/>
    </location>
</feature>
<keyword evidence="11" id="KW-1185">Reference proteome</keyword>
<keyword evidence="4 5" id="KW-0963">Cytoplasm</keyword>
<protein>
    <recommendedName>
        <fullName evidence="3 5">Regulatory protein RecX</fullName>
    </recommendedName>
</protein>
<dbReference type="EMBL" id="JBHSOF010000029">
    <property type="protein sequence ID" value="MFC5665559.1"/>
    <property type="molecule type" value="Genomic_DNA"/>
</dbReference>
<feature type="compositionally biased region" description="Low complexity" evidence="6">
    <location>
        <begin position="17"/>
        <end position="29"/>
    </location>
</feature>
<feature type="domain" description="RecX first three-helical" evidence="9">
    <location>
        <begin position="172"/>
        <end position="211"/>
    </location>
</feature>
<dbReference type="InterPro" id="IPR053925">
    <property type="entry name" value="RecX_HTH_3rd"/>
</dbReference>
<dbReference type="Gene3D" id="1.10.10.10">
    <property type="entry name" value="Winged helix-like DNA-binding domain superfamily/Winged helix DNA-binding domain"/>
    <property type="match status" value="3"/>
</dbReference>
<organism evidence="10 11">
    <name type="scientific">Kitasatospora misakiensis</name>
    <dbReference type="NCBI Taxonomy" id="67330"/>
    <lineage>
        <taxon>Bacteria</taxon>
        <taxon>Bacillati</taxon>
        <taxon>Actinomycetota</taxon>
        <taxon>Actinomycetes</taxon>
        <taxon>Kitasatosporales</taxon>
        <taxon>Streptomycetaceae</taxon>
        <taxon>Kitasatospora</taxon>
    </lineage>
</organism>
<feature type="region of interest" description="Disordered" evidence="6">
    <location>
        <begin position="317"/>
        <end position="347"/>
    </location>
</feature>
<comment type="subcellular location">
    <subcellularLocation>
        <location evidence="1 5">Cytoplasm</location>
    </subcellularLocation>
</comment>
<evidence type="ECO:0000256" key="4">
    <source>
        <dbReference type="ARBA" id="ARBA00022490"/>
    </source>
</evidence>
<dbReference type="InterPro" id="IPR053924">
    <property type="entry name" value="RecX_HTH_2nd"/>
</dbReference>
<dbReference type="Proteomes" id="UP001595975">
    <property type="component" value="Unassembled WGS sequence"/>
</dbReference>
<gene>
    <name evidence="5" type="primary">recX</name>
    <name evidence="10" type="ORF">ACFP3U_21595</name>
</gene>
<dbReference type="InterPro" id="IPR003783">
    <property type="entry name" value="Regulatory_RecX"/>
</dbReference>
<feature type="compositionally biased region" description="Basic and acidic residues" evidence="6">
    <location>
        <begin position="149"/>
        <end position="164"/>
    </location>
</feature>
<evidence type="ECO:0000259" key="9">
    <source>
        <dbReference type="Pfam" id="PF21982"/>
    </source>
</evidence>
<evidence type="ECO:0000256" key="1">
    <source>
        <dbReference type="ARBA" id="ARBA00004496"/>
    </source>
</evidence>
<feature type="domain" description="RecX second three-helical" evidence="7">
    <location>
        <begin position="218"/>
        <end position="259"/>
    </location>
</feature>
<dbReference type="PANTHER" id="PTHR33602">
    <property type="entry name" value="REGULATORY PROTEIN RECX FAMILY PROTEIN"/>
    <property type="match status" value="1"/>
</dbReference>
<sequence length="347" mass="36957">MTQHSGPAGPEDDDYGPPDWFAADAAPEPARGPEPGRPAGVGELGLVTASDLPSGRRRRRSALEAEQSPGLPGGADAGDDRGRGAGTAGHGGVADSAPAFPEERTGRRSGRTRRGGAPRGASHEDADRDASGEDETGRAASGRGARGRGARERDGAGRRARAEESVDPGTLARDICLRLLTGAAKSRKQLADALRKREIPDEVAEEVLTRLEEVGLIDDGAFARAWVESRHSVRGLSRRALAQELRTKGVSGELAEQALAQLDHDDETEAARSLVDRRLRSTRGLERQTRTRRLVGMLARRGYSEGLAFRVVREALDEEESADGSEDAGYEDAGYEDAGYEDAGYED</sequence>
<feature type="compositionally biased region" description="Basic and acidic residues" evidence="6">
    <location>
        <begin position="121"/>
        <end position="137"/>
    </location>
</feature>
<evidence type="ECO:0000256" key="3">
    <source>
        <dbReference type="ARBA" id="ARBA00018111"/>
    </source>
</evidence>
<evidence type="ECO:0000256" key="6">
    <source>
        <dbReference type="SAM" id="MobiDB-lite"/>
    </source>
</evidence>
<feature type="region of interest" description="Disordered" evidence="6">
    <location>
        <begin position="1"/>
        <end position="167"/>
    </location>
</feature>
<reference evidence="11" key="1">
    <citation type="journal article" date="2019" name="Int. J. Syst. Evol. Microbiol.">
        <title>The Global Catalogue of Microorganisms (GCM) 10K type strain sequencing project: providing services to taxonomists for standard genome sequencing and annotation.</title>
        <authorList>
            <consortium name="The Broad Institute Genomics Platform"/>
            <consortium name="The Broad Institute Genome Sequencing Center for Infectious Disease"/>
            <person name="Wu L."/>
            <person name="Ma J."/>
        </authorList>
    </citation>
    <scope>NUCLEOTIDE SEQUENCE [LARGE SCALE GENOMIC DNA]</scope>
    <source>
        <strain evidence="11">CGMCC 4.1437</strain>
    </source>
</reference>
<comment type="function">
    <text evidence="5">Modulates RecA activity.</text>
</comment>
<evidence type="ECO:0000259" key="8">
    <source>
        <dbReference type="Pfam" id="PF21981"/>
    </source>
</evidence>
<dbReference type="RefSeq" id="WP_380227225.1">
    <property type="nucleotide sequence ID" value="NZ_JBHSOF010000029.1"/>
</dbReference>
<comment type="caution">
    <text evidence="10">The sequence shown here is derived from an EMBL/GenBank/DDBJ whole genome shotgun (WGS) entry which is preliminary data.</text>
</comment>
<evidence type="ECO:0000313" key="11">
    <source>
        <dbReference type="Proteomes" id="UP001595975"/>
    </source>
</evidence>
<evidence type="ECO:0000259" key="7">
    <source>
        <dbReference type="Pfam" id="PF02631"/>
    </source>
</evidence>
<evidence type="ECO:0000313" key="10">
    <source>
        <dbReference type="EMBL" id="MFC5665559.1"/>
    </source>
</evidence>